<dbReference type="EMBL" id="JAATIQ010000388">
    <property type="protein sequence ID" value="KAF4358275.1"/>
    <property type="molecule type" value="Genomic_DNA"/>
</dbReference>
<evidence type="ECO:0000256" key="1">
    <source>
        <dbReference type="SAM" id="MobiDB-lite"/>
    </source>
</evidence>
<feature type="region of interest" description="Disordered" evidence="1">
    <location>
        <begin position="205"/>
        <end position="240"/>
    </location>
</feature>
<accession>A0A7J6EEY1</accession>
<dbReference type="AlphaFoldDB" id="A0A7J6EEY1"/>
<dbReference type="InterPro" id="IPR040256">
    <property type="entry name" value="At4g02000-like"/>
</dbReference>
<organism evidence="3 5">
    <name type="scientific">Cannabis sativa</name>
    <name type="common">Hemp</name>
    <name type="synonym">Marijuana</name>
    <dbReference type="NCBI Taxonomy" id="3483"/>
    <lineage>
        <taxon>Eukaryota</taxon>
        <taxon>Viridiplantae</taxon>
        <taxon>Streptophyta</taxon>
        <taxon>Embryophyta</taxon>
        <taxon>Tracheophyta</taxon>
        <taxon>Spermatophyta</taxon>
        <taxon>Magnoliopsida</taxon>
        <taxon>eudicotyledons</taxon>
        <taxon>Gunneridae</taxon>
        <taxon>Pentapetalae</taxon>
        <taxon>rosids</taxon>
        <taxon>fabids</taxon>
        <taxon>Rosales</taxon>
        <taxon>Cannabaceae</taxon>
        <taxon>Cannabis</taxon>
    </lineage>
</organism>
<dbReference type="PANTHER" id="PTHR31286">
    <property type="entry name" value="GLYCINE-RICH CELL WALL STRUCTURAL PROTEIN 1.8-LIKE"/>
    <property type="match status" value="1"/>
</dbReference>
<name>A0A7J6EEY1_CANSA</name>
<dbReference type="Pfam" id="PF14111">
    <property type="entry name" value="DUF4283"/>
    <property type="match status" value="1"/>
</dbReference>
<dbReference type="PANTHER" id="PTHR31286:SF167">
    <property type="entry name" value="OS09G0268800 PROTEIN"/>
    <property type="match status" value="1"/>
</dbReference>
<dbReference type="InterPro" id="IPR025558">
    <property type="entry name" value="DUF4283"/>
</dbReference>
<sequence length="489" mass="54739">MENLLSELNRTMKLSDRERDVQTLPVSSTPGIAAAQNFSLYARVVTSREFNRKTFKIKMSGHWEGQYPVTITDHHSGLFLVTFGCLGDLRKVLFMEPWHFQNHHIVLSPPSALQIASAESLHLSPFWVQLHRLPFLSKSRVMAEWAGNIVGSPLPQSGYDRYRTDFFKGEVWPLMTRLAKKSITAVLPQVSSRPQSFPAVLTIGESSQQTTPGHSVPPASEPSPTGSNLHSNILTTPANNNDAVTLPIPSYLQPSFPFATYPPSSSHITVNPPIPHVPTSLNSTLFTTPAAITTLPTNTVNQNQLPRDNGKGKSIVIANDDKENCNPNKMFKRQLNAESLRSVLKRCRSNDPTTRSGNTTLKPYFFKGADPNLMVADLISDQRQWDLVSLQANFSQVDVDRILSIPLSLFPHDDVLIWSHSFTVLTTSEFEQFLVLCWCNWHERNAIYHGNTVRSPQAVAAYAPTYLTEFQRARAQRVGNIQFNPIELN</sequence>
<reference evidence="5 6" key="1">
    <citation type="journal article" date="2020" name="bioRxiv">
        <title>Sequence and annotation of 42 cannabis genomes reveals extensive copy number variation in cannabinoid synthesis and pathogen resistance genes.</title>
        <authorList>
            <person name="Mckernan K.J."/>
            <person name="Helbert Y."/>
            <person name="Kane L.T."/>
            <person name="Ebling H."/>
            <person name="Zhang L."/>
            <person name="Liu B."/>
            <person name="Eaton Z."/>
            <person name="Mclaughlin S."/>
            <person name="Kingan S."/>
            <person name="Baybayan P."/>
            <person name="Concepcion G."/>
            <person name="Jordan M."/>
            <person name="Riva A."/>
            <person name="Barbazuk W."/>
            <person name="Harkins T."/>
        </authorList>
    </citation>
    <scope>NUCLEOTIDE SEQUENCE [LARGE SCALE GENOMIC DNA]</scope>
    <source>
        <strain evidence="5 6">cv. Jamaican Lion 4</strain>
        <strain evidence="4">Father</strain>
        <strain evidence="3">Mother</strain>
        <tissue evidence="3">Leaf</tissue>
    </source>
</reference>
<feature type="domain" description="DUF4283" evidence="2">
    <location>
        <begin position="36"/>
        <end position="107"/>
    </location>
</feature>
<gene>
    <name evidence="3" type="ORF">F8388_001110</name>
    <name evidence="4" type="ORF">G4B88_027752</name>
</gene>
<comment type="caution">
    <text evidence="3">The sequence shown here is derived from an EMBL/GenBank/DDBJ whole genome shotgun (WGS) entry which is preliminary data.</text>
</comment>
<evidence type="ECO:0000259" key="2">
    <source>
        <dbReference type="Pfam" id="PF14111"/>
    </source>
</evidence>
<dbReference type="EMBL" id="JAATIP010000242">
    <property type="protein sequence ID" value="KAF4357028.1"/>
    <property type="molecule type" value="Genomic_DNA"/>
</dbReference>
<proteinExistence type="predicted"/>
<evidence type="ECO:0000313" key="4">
    <source>
        <dbReference type="EMBL" id="KAF4358275.1"/>
    </source>
</evidence>
<evidence type="ECO:0000313" key="3">
    <source>
        <dbReference type="EMBL" id="KAF4357028.1"/>
    </source>
</evidence>
<dbReference type="Proteomes" id="UP000525078">
    <property type="component" value="Unassembled WGS sequence"/>
</dbReference>
<keyword evidence="6" id="KW-1185">Reference proteome</keyword>
<feature type="compositionally biased region" description="Polar residues" evidence="1">
    <location>
        <begin position="222"/>
        <end position="240"/>
    </location>
</feature>
<evidence type="ECO:0000313" key="5">
    <source>
        <dbReference type="Proteomes" id="UP000525078"/>
    </source>
</evidence>
<dbReference type="Proteomes" id="UP000583929">
    <property type="component" value="Unassembled WGS sequence"/>
</dbReference>
<evidence type="ECO:0000313" key="6">
    <source>
        <dbReference type="Proteomes" id="UP000583929"/>
    </source>
</evidence>
<protein>
    <recommendedName>
        <fullName evidence="2">DUF4283 domain-containing protein</fullName>
    </recommendedName>
</protein>